<evidence type="ECO:0000313" key="3">
    <source>
        <dbReference type="Proteomes" id="UP001321473"/>
    </source>
</evidence>
<feature type="region of interest" description="Disordered" evidence="1">
    <location>
        <begin position="1"/>
        <end position="113"/>
    </location>
</feature>
<gene>
    <name evidence="2" type="ORF">V5799_008754</name>
</gene>
<feature type="compositionally biased region" description="Polar residues" evidence="1">
    <location>
        <begin position="1"/>
        <end position="19"/>
    </location>
</feature>
<feature type="compositionally biased region" description="Low complexity" evidence="1">
    <location>
        <begin position="20"/>
        <end position="36"/>
    </location>
</feature>
<organism evidence="2 3">
    <name type="scientific">Amblyomma americanum</name>
    <name type="common">Lone star tick</name>
    <dbReference type="NCBI Taxonomy" id="6943"/>
    <lineage>
        <taxon>Eukaryota</taxon>
        <taxon>Metazoa</taxon>
        <taxon>Ecdysozoa</taxon>
        <taxon>Arthropoda</taxon>
        <taxon>Chelicerata</taxon>
        <taxon>Arachnida</taxon>
        <taxon>Acari</taxon>
        <taxon>Parasitiformes</taxon>
        <taxon>Ixodida</taxon>
        <taxon>Ixodoidea</taxon>
        <taxon>Ixodidae</taxon>
        <taxon>Amblyomminae</taxon>
        <taxon>Amblyomma</taxon>
    </lineage>
</organism>
<dbReference type="Proteomes" id="UP001321473">
    <property type="component" value="Unassembled WGS sequence"/>
</dbReference>
<evidence type="ECO:0000313" key="2">
    <source>
        <dbReference type="EMBL" id="KAK8784881.1"/>
    </source>
</evidence>
<comment type="caution">
    <text evidence="2">The sequence shown here is derived from an EMBL/GenBank/DDBJ whole genome shotgun (WGS) entry which is preliminary data.</text>
</comment>
<dbReference type="EMBL" id="JARKHS020004159">
    <property type="protein sequence ID" value="KAK8784881.1"/>
    <property type="molecule type" value="Genomic_DNA"/>
</dbReference>
<dbReference type="AlphaFoldDB" id="A0AAQ4FDR7"/>
<reference evidence="2 3" key="1">
    <citation type="journal article" date="2023" name="Arcadia Sci">
        <title>De novo assembly of a long-read Amblyomma americanum tick genome.</title>
        <authorList>
            <person name="Chou S."/>
            <person name="Poskanzer K.E."/>
            <person name="Rollins M."/>
            <person name="Thuy-Boun P.S."/>
        </authorList>
    </citation>
    <scope>NUCLEOTIDE SEQUENCE [LARGE SCALE GENOMIC DNA]</scope>
    <source>
        <strain evidence="2">F_SG_1</strain>
        <tissue evidence="2">Salivary glands</tissue>
    </source>
</reference>
<name>A0AAQ4FDR7_AMBAM</name>
<keyword evidence="3" id="KW-1185">Reference proteome</keyword>
<sequence length="420" mass="45777">MKTSPNGNFTNGANITDIFTGSVSSSSPGSASTVRSMKTSSQRPFEETSSKISSVNKTTLTPTLSQMTRSTEPISRNVTERGSSIRSSVTKPLTSDTEDYNSSSLSSTKNPQADTSMFTVETDGDSLNFTSVSNATTKLDEADVLLSREDASGNASAKKFTGLVCKFLQSVEVAATTVNMTVVGCDFIAQVAIEMAKSSSKQDPFVDRMQNYSAKPFSSIAFFTPMISEMKLIDGVIARATKVVVKNPMQLKKLEFLLTSEPCALTVFSLLLSVLSQITRVPVFGIPLDRVPLPFPGRGTAFLGHGRILPDGPQSPRPSAQVAPAYVLAEEVRSSFLDEFSHLEPVDSWTKHIISQKIEDVRILSLFPARYAANSLVTALVRKVCIISVSDILQNSSRKKNRNVKKQRPIRQLIMRHAMR</sequence>
<proteinExistence type="predicted"/>
<feature type="compositionally biased region" description="Polar residues" evidence="1">
    <location>
        <begin position="50"/>
        <end position="113"/>
    </location>
</feature>
<evidence type="ECO:0000256" key="1">
    <source>
        <dbReference type="SAM" id="MobiDB-lite"/>
    </source>
</evidence>
<accession>A0AAQ4FDR7</accession>
<protein>
    <submittedName>
        <fullName evidence="2">Uncharacterized protein</fullName>
    </submittedName>
</protein>